<dbReference type="SMART" id="SM00233">
    <property type="entry name" value="PH"/>
    <property type="match status" value="1"/>
</dbReference>
<dbReference type="InParanoid" id="A0A0V0R4P3"/>
<protein>
    <submittedName>
        <fullName evidence="9">Protein kinase-like domain</fullName>
    </submittedName>
</protein>
<dbReference type="PANTHER" id="PTHR24353:SF37">
    <property type="entry name" value="CAMP-DEPENDENT PROTEIN KINASE CATALYTIC SUBUNIT PRKX"/>
    <property type="match status" value="1"/>
</dbReference>
<feature type="domain" description="PH" evidence="7">
    <location>
        <begin position="164"/>
        <end position="259"/>
    </location>
</feature>
<dbReference type="InterPro" id="IPR033931">
    <property type="entry name" value="PDK1-typ_PH"/>
</dbReference>
<dbReference type="PANTHER" id="PTHR24353">
    <property type="entry name" value="CYCLIC NUCLEOTIDE-DEPENDENT PROTEIN KINASE"/>
    <property type="match status" value="1"/>
</dbReference>
<sequence>MKQNKNFNLRTFVGSPQYVSPELLQTNLSGPEADLWALGCIIYKMFTNDTPFMSGNEYLIFQLVKKGDYKIPSNIPPEAVDLIQKLLNLDPKQRLGAGKQGSVNDYRALKSHPFFKGINWEKLFSQEAPHRPVQYGANNISKLGDSDDDENQTQNSGWGNPNKKPILQGIVSKKVGFFIYKKRNMLLLPNPPTLLYYETDGDQKKLGEIKLQKEIKAQLHDNNSFTIGGVSKKGKTKTLYFKGAENATLWVTKINDLVQTVQ</sequence>
<keyword evidence="3" id="KW-0547">Nucleotide-binding</keyword>
<keyword evidence="1" id="KW-0723">Serine/threonine-protein kinase</keyword>
<dbReference type="Proteomes" id="UP000054937">
    <property type="component" value="Unassembled WGS sequence"/>
</dbReference>
<evidence type="ECO:0000259" key="8">
    <source>
        <dbReference type="PROSITE" id="PS50011"/>
    </source>
</evidence>
<dbReference type="Pfam" id="PF14593">
    <property type="entry name" value="PH_3"/>
    <property type="match status" value="1"/>
</dbReference>
<dbReference type="GO" id="GO:0004691">
    <property type="term" value="F:cAMP-dependent protein kinase activity"/>
    <property type="evidence" value="ECO:0007669"/>
    <property type="project" value="TreeGrafter"/>
</dbReference>
<dbReference type="SUPFAM" id="SSF56112">
    <property type="entry name" value="Protein kinase-like (PK-like)"/>
    <property type="match status" value="1"/>
</dbReference>
<keyword evidence="2" id="KW-0808">Transferase</keyword>
<dbReference type="SMART" id="SM00220">
    <property type="entry name" value="S_TKc"/>
    <property type="match status" value="1"/>
</dbReference>
<evidence type="ECO:0000256" key="5">
    <source>
        <dbReference type="ARBA" id="ARBA00022840"/>
    </source>
</evidence>
<feature type="region of interest" description="Disordered" evidence="6">
    <location>
        <begin position="135"/>
        <end position="164"/>
    </location>
</feature>
<dbReference type="Gene3D" id="2.30.29.30">
    <property type="entry name" value="Pleckstrin-homology domain (PH domain)/Phosphotyrosine-binding domain (PTB)"/>
    <property type="match status" value="1"/>
</dbReference>
<dbReference type="InterPro" id="IPR001849">
    <property type="entry name" value="PH_domain"/>
</dbReference>
<dbReference type="PROSITE" id="PS50003">
    <property type="entry name" value="PH_DOMAIN"/>
    <property type="match status" value="1"/>
</dbReference>
<feature type="domain" description="Protein kinase" evidence="8">
    <location>
        <begin position="1"/>
        <end position="115"/>
    </location>
</feature>
<evidence type="ECO:0000256" key="3">
    <source>
        <dbReference type="ARBA" id="ARBA00022741"/>
    </source>
</evidence>
<organism evidence="9 10">
    <name type="scientific">Pseudocohnilembus persalinus</name>
    <name type="common">Ciliate</name>
    <dbReference type="NCBI Taxonomy" id="266149"/>
    <lineage>
        <taxon>Eukaryota</taxon>
        <taxon>Sar</taxon>
        <taxon>Alveolata</taxon>
        <taxon>Ciliophora</taxon>
        <taxon>Intramacronucleata</taxon>
        <taxon>Oligohymenophorea</taxon>
        <taxon>Scuticociliatia</taxon>
        <taxon>Philasterida</taxon>
        <taxon>Pseudocohnilembidae</taxon>
        <taxon>Pseudocohnilembus</taxon>
    </lineage>
</organism>
<keyword evidence="5" id="KW-0067">ATP-binding</keyword>
<dbReference type="AlphaFoldDB" id="A0A0V0R4P3"/>
<comment type="caution">
    <text evidence="9">The sequence shown here is derived from an EMBL/GenBank/DDBJ whole genome shotgun (WGS) entry which is preliminary data.</text>
</comment>
<keyword evidence="10" id="KW-1185">Reference proteome</keyword>
<dbReference type="PROSITE" id="PS50011">
    <property type="entry name" value="PROTEIN_KINASE_DOM"/>
    <property type="match status" value="1"/>
</dbReference>
<dbReference type="GO" id="GO:0005524">
    <property type="term" value="F:ATP binding"/>
    <property type="evidence" value="ECO:0007669"/>
    <property type="project" value="UniProtKB-KW"/>
</dbReference>
<evidence type="ECO:0000256" key="4">
    <source>
        <dbReference type="ARBA" id="ARBA00022777"/>
    </source>
</evidence>
<dbReference type="SUPFAM" id="SSF50729">
    <property type="entry name" value="PH domain-like"/>
    <property type="match status" value="1"/>
</dbReference>
<dbReference type="Gene3D" id="1.10.510.10">
    <property type="entry name" value="Transferase(Phosphotransferase) domain 1"/>
    <property type="match status" value="1"/>
</dbReference>
<proteinExistence type="predicted"/>
<reference evidence="9 10" key="1">
    <citation type="journal article" date="2015" name="Sci. Rep.">
        <title>Genome of the facultative scuticociliatosis pathogen Pseudocohnilembus persalinus provides insight into its virulence through horizontal gene transfer.</title>
        <authorList>
            <person name="Xiong J."/>
            <person name="Wang G."/>
            <person name="Cheng J."/>
            <person name="Tian M."/>
            <person name="Pan X."/>
            <person name="Warren A."/>
            <person name="Jiang C."/>
            <person name="Yuan D."/>
            <person name="Miao W."/>
        </authorList>
    </citation>
    <scope>NUCLEOTIDE SEQUENCE [LARGE SCALE GENOMIC DNA]</scope>
    <source>
        <strain evidence="9">36N120E</strain>
    </source>
</reference>
<keyword evidence="4 9" id="KW-0418">Kinase</keyword>
<evidence type="ECO:0000259" key="7">
    <source>
        <dbReference type="PROSITE" id="PS50003"/>
    </source>
</evidence>
<evidence type="ECO:0000313" key="10">
    <source>
        <dbReference type="Proteomes" id="UP000054937"/>
    </source>
</evidence>
<gene>
    <name evidence="9" type="ORF">PPERSA_00731</name>
</gene>
<dbReference type="Pfam" id="PF00069">
    <property type="entry name" value="Pkinase"/>
    <property type="match status" value="1"/>
</dbReference>
<dbReference type="EMBL" id="LDAU01000049">
    <property type="protein sequence ID" value="KRX09452.1"/>
    <property type="molecule type" value="Genomic_DNA"/>
</dbReference>
<dbReference type="InterPro" id="IPR000719">
    <property type="entry name" value="Prot_kinase_dom"/>
</dbReference>
<evidence type="ECO:0000313" key="9">
    <source>
        <dbReference type="EMBL" id="KRX09452.1"/>
    </source>
</evidence>
<evidence type="ECO:0000256" key="1">
    <source>
        <dbReference type="ARBA" id="ARBA00022527"/>
    </source>
</evidence>
<dbReference type="InterPro" id="IPR011009">
    <property type="entry name" value="Kinase-like_dom_sf"/>
</dbReference>
<accession>A0A0V0R4P3</accession>
<dbReference type="InterPro" id="IPR011993">
    <property type="entry name" value="PH-like_dom_sf"/>
</dbReference>
<evidence type="ECO:0000256" key="6">
    <source>
        <dbReference type="SAM" id="MobiDB-lite"/>
    </source>
</evidence>
<evidence type="ECO:0000256" key="2">
    <source>
        <dbReference type="ARBA" id="ARBA00022679"/>
    </source>
</evidence>
<dbReference type="GO" id="GO:0005952">
    <property type="term" value="C:cAMP-dependent protein kinase complex"/>
    <property type="evidence" value="ECO:0007669"/>
    <property type="project" value="TreeGrafter"/>
</dbReference>
<dbReference type="OrthoDB" id="432647at2759"/>
<name>A0A0V0R4P3_PSEPJ</name>